<evidence type="ECO:0000256" key="6">
    <source>
        <dbReference type="ARBA" id="ARBA00022833"/>
    </source>
</evidence>
<evidence type="ECO:0000313" key="13">
    <source>
        <dbReference type="Proteomes" id="UP000295531"/>
    </source>
</evidence>
<comment type="caution">
    <text evidence="12">The sequence shown here is derived from an EMBL/GenBank/DDBJ whole genome shotgun (WGS) entry which is preliminary data.</text>
</comment>
<gene>
    <name evidence="12" type="ORF">DEU29_1084</name>
</gene>
<dbReference type="CDD" id="cd08662">
    <property type="entry name" value="M13"/>
    <property type="match status" value="1"/>
</dbReference>
<evidence type="ECO:0000313" key="12">
    <source>
        <dbReference type="EMBL" id="TDP32660.1"/>
    </source>
</evidence>
<dbReference type="InterPro" id="IPR018497">
    <property type="entry name" value="Peptidase_M13_C"/>
</dbReference>
<dbReference type="GO" id="GO:0016485">
    <property type="term" value="P:protein processing"/>
    <property type="evidence" value="ECO:0007669"/>
    <property type="project" value="TreeGrafter"/>
</dbReference>
<dbReference type="Gene3D" id="3.40.390.10">
    <property type="entry name" value="Collagenase (Catalytic Domain)"/>
    <property type="match status" value="1"/>
</dbReference>
<evidence type="ECO:0000256" key="3">
    <source>
        <dbReference type="ARBA" id="ARBA00022670"/>
    </source>
</evidence>
<feature type="domain" description="Peptidase M13 N-terminal" evidence="11">
    <location>
        <begin position="64"/>
        <end position="441"/>
    </location>
</feature>
<dbReference type="GO" id="GO:0005886">
    <property type="term" value="C:plasma membrane"/>
    <property type="evidence" value="ECO:0007669"/>
    <property type="project" value="TreeGrafter"/>
</dbReference>
<dbReference type="PANTHER" id="PTHR11733">
    <property type="entry name" value="ZINC METALLOPROTEASE FAMILY M13 NEPRILYSIN-RELATED"/>
    <property type="match status" value="1"/>
</dbReference>
<evidence type="ECO:0000256" key="9">
    <source>
        <dbReference type="SAM" id="SignalP"/>
    </source>
</evidence>
<proteinExistence type="inferred from homology"/>
<dbReference type="EMBL" id="SNXI01000008">
    <property type="protein sequence ID" value="TDP32660.1"/>
    <property type="molecule type" value="Genomic_DNA"/>
</dbReference>
<dbReference type="Gene3D" id="1.10.1380.10">
    <property type="entry name" value="Neutral endopeptidase , domain2"/>
    <property type="match status" value="1"/>
</dbReference>
<reference evidence="12 13" key="1">
    <citation type="submission" date="2019-03" db="EMBL/GenBank/DDBJ databases">
        <title>Freshwater and sediment microbial communities from various areas in North America, analyzing microbe dynamics in response to fracking.</title>
        <authorList>
            <person name="Lamendella R."/>
        </authorList>
    </citation>
    <scope>NUCLEOTIDE SEQUENCE [LARGE SCALE GENOMIC DNA]</scope>
    <source>
        <strain evidence="12 13">18_TX</strain>
    </source>
</reference>
<feature type="compositionally biased region" description="Low complexity" evidence="8">
    <location>
        <begin position="31"/>
        <end position="48"/>
    </location>
</feature>
<feature type="chain" id="PRO_5020921675" evidence="9">
    <location>
        <begin position="21"/>
        <end position="697"/>
    </location>
</feature>
<keyword evidence="7" id="KW-0482">Metalloprotease</keyword>
<dbReference type="PROSITE" id="PS51257">
    <property type="entry name" value="PROKAR_LIPOPROTEIN"/>
    <property type="match status" value="1"/>
</dbReference>
<dbReference type="GO" id="GO:0004222">
    <property type="term" value="F:metalloendopeptidase activity"/>
    <property type="evidence" value="ECO:0007669"/>
    <property type="project" value="InterPro"/>
</dbReference>
<dbReference type="InterPro" id="IPR042089">
    <property type="entry name" value="Peptidase_M13_dom_2"/>
</dbReference>
<dbReference type="RefSeq" id="WP_133539656.1">
    <property type="nucleotide sequence ID" value="NZ_SNXI01000008.1"/>
</dbReference>
<sequence length="697" mass="78387">MKLKLATVAASVSMALALSACSPQQGEGNTQANAEQQQSSAEQQAQQQMPSGVVLENFDHSVKPQDDLYRHVNGAWIERTEIPSDRSSVGSFYDLREQNQKRLRDIIENAANSNPEAGSSERKVGDFFNAFMDVETLNELGVSPIQSDLDAIKALDSHSAVAEHMARFSRQSVSTPFGFYVYPDAKDPQTNAMYVSQSGLGLPDRDYYLNDEEKFKEFRAAYQDYAADILAMAGVEDAEAAAERILELETKLAEIQWSRVESRNADKTYNKKSVDEVAEMLGDFDFAAWVETAGLSDVDNMVIRQPSYFEDFGAMFTDVELQAWKDYLSFRMVNDAATILSEEFGERRFAFYGTTLRGIPEQEPRWKRGVDATNSILGEVLGQVYVKEYFPPEAKQKMEVLIENLREAYGDSIRNLEWMTEDTKQKALEKLAKFDPKVGYPNEWRDYSDLQISATDLVGNYKAYAEFNYQEEIEKIGGPVDEEDWGMTPQTVNAYYSPVRNEIVFPAGILQPPFFDMNAEMAVNYGGIGAVIGHEMGHGFDDQGSKYDGDGNLQSWWTDADREAFDERGQQLSAQFSAYEPIEGLNINGDLTLGENIGDLAGLTIAYEAYKKSLNGEPSPELDGFTGEQRVFIGWAQVWRGKYREDAIREQVMSDPHSPAEYRVNGTVVNVPAFYEAFDVEEGDELYVAPENRVTIW</sequence>
<dbReference type="GO" id="GO:0046872">
    <property type="term" value="F:metal ion binding"/>
    <property type="evidence" value="ECO:0007669"/>
    <property type="project" value="UniProtKB-KW"/>
</dbReference>
<dbReference type="InterPro" id="IPR024079">
    <property type="entry name" value="MetalloPept_cat_dom_sf"/>
</dbReference>
<dbReference type="PANTHER" id="PTHR11733:SF167">
    <property type="entry name" value="FI17812P1-RELATED"/>
    <property type="match status" value="1"/>
</dbReference>
<dbReference type="Pfam" id="PF05649">
    <property type="entry name" value="Peptidase_M13_N"/>
    <property type="match status" value="1"/>
</dbReference>
<evidence type="ECO:0000256" key="7">
    <source>
        <dbReference type="ARBA" id="ARBA00023049"/>
    </source>
</evidence>
<dbReference type="AlphaFoldDB" id="A0A4R6P6F5"/>
<keyword evidence="3" id="KW-0645">Protease</keyword>
<keyword evidence="13" id="KW-1185">Reference proteome</keyword>
<evidence type="ECO:0000256" key="2">
    <source>
        <dbReference type="ARBA" id="ARBA00007357"/>
    </source>
</evidence>
<dbReference type="PROSITE" id="PS51885">
    <property type="entry name" value="NEPRILYSIN"/>
    <property type="match status" value="1"/>
</dbReference>
<name>A0A4R6P6F5_9GAMM</name>
<keyword evidence="6" id="KW-0862">Zinc</keyword>
<keyword evidence="4" id="KW-0479">Metal-binding</keyword>
<dbReference type="InterPro" id="IPR008753">
    <property type="entry name" value="Peptidase_M13_N"/>
</dbReference>
<feature type="domain" description="Peptidase M13 C-terminal" evidence="10">
    <location>
        <begin position="493"/>
        <end position="694"/>
    </location>
</feature>
<feature type="signal peptide" evidence="9">
    <location>
        <begin position="1"/>
        <end position="20"/>
    </location>
</feature>
<organism evidence="12 13">
    <name type="scientific">Idiomarina aquatica</name>
    <dbReference type="NCBI Taxonomy" id="1327752"/>
    <lineage>
        <taxon>Bacteria</taxon>
        <taxon>Pseudomonadati</taxon>
        <taxon>Pseudomonadota</taxon>
        <taxon>Gammaproteobacteria</taxon>
        <taxon>Alteromonadales</taxon>
        <taxon>Idiomarinaceae</taxon>
        <taxon>Idiomarina</taxon>
    </lineage>
</organism>
<dbReference type="Pfam" id="PF01431">
    <property type="entry name" value="Peptidase_M13"/>
    <property type="match status" value="1"/>
</dbReference>
<protein>
    <submittedName>
        <fullName evidence="12">Endothelin-converting enzyme</fullName>
    </submittedName>
</protein>
<feature type="region of interest" description="Disordered" evidence="8">
    <location>
        <begin position="23"/>
        <end position="50"/>
    </location>
</feature>
<evidence type="ECO:0000256" key="1">
    <source>
        <dbReference type="ARBA" id="ARBA00001947"/>
    </source>
</evidence>
<comment type="similarity">
    <text evidence="2">Belongs to the peptidase M13 family.</text>
</comment>
<dbReference type="InterPro" id="IPR000718">
    <property type="entry name" value="Peptidase_M13"/>
</dbReference>
<evidence type="ECO:0000256" key="8">
    <source>
        <dbReference type="SAM" id="MobiDB-lite"/>
    </source>
</evidence>
<dbReference type="Proteomes" id="UP000295531">
    <property type="component" value="Unassembled WGS sequence"/>
</dbReference>
<comment type="cofactor">
    <cofactor evidence="1">
        <name>Zn(2+)</name>
        <dbReference type="ChEBI" id="CHEBI:29105"/>
    </cofactor>
</comment>
<keyword evidence="9" id="KW-0732">Signal</keyword>
<dbReference type="SUPFAM" id="SSF55486">
    <property type="entry name" value="Metalloproteases ('zincins'), catalytic domain"/>
    <property type="match status" value="1"/>
</dbReference>
<dbReference type="PRINTS" id="PR00786">
    <property type="entry name" value="NEPRILYSIN"/>
</dbReference>
<evidence type="ECO:0000256" key="5">
    <source>
        <dbReference type="ARBA" id="ARBA00022801"/>
    </source>
</evidence>
<evidence type="ECO:0000259" key="10">
    <source>
        <dbReference type="Pfam" id="PF01431"/>
    </source>
</evidence>
<dbReference type="OrthoDB" id="9775677at2"/>
<evidence type="ECO:0000259" key="11">
    <source>
        <dbReference type="Pfam" id="PF05649"/>
    </source>
</evidence>
<accession>A0A4R6P6F5</accession>
<keyword evidence="5" id="KW-0378">Hydrolase</keyword>
<evidence type="ECO:0000256" key="4">
    <source>
        <dbReference type="ARBA" id="ARBA00022723"/>
    </source>
</evidence>